<dbReference type="GO" id="GO:0005789">
    <property type="term" value="C:endoplasmic reticulum membrane"/>
    <property type="evidence" value="ECO:0007669"/>
    <property type="project" value="UniProtKB-SubCell"/>
</dbReference>
<feature type="transmembrane region" description="Helical" evidence="10">
    <location>
        <begin position="96"/>
        <end position="113"/>
    </location>
</feature>
<keyword evidence="5 10" id="KW-0808">Transferase</keyword>
<dbReference type="GO" id="GO:0042283">
    <property type="term" value="F:dolichyl pyrophosphate Glc1Man9GlcNAc2 alpha-1,3-glucosyltransferase activity"/>
    <property type="evidence" value="ECO:0007669"/>
    <property type="project" value="TreeGrafter"/>
</dbReference>
<evidence type="ECO:0000313" key="11">
    <source>
        <dbReference type="EMBL" id="VDD83056.1"/>
    </source>
</evidence>
<evidence type="ECO:0000256" key="6">
    <source>
        <dbReference type="ARBA" id="ARBA00022692"/>
    </source>
</evidence>
<keyword evidence="12" id="KW-1185">Reference proteome</keyword>
<sequence length="243" mass="27136">MTSGLTGNYVHSCLPTVRPVHAAALTALFILPSLVICRRSKGELQAADSGFTLVRAIVAAAWASFLFGWHVHEKAVLTVTLPLTFLAVASRRLRSLAFYVTTVAHFSLLPLIYTPNEQPAVLSTYLLYTLSHYLLLGRSSTPVSSGRLHSLWPIISVLAQVHLIGLFPLLLANRLLLPYVFPRLEFLPLMLVSVYCAVGLLTAFFVYVWINLSWLLEERLADKEAEAENEYYQVKAAFFKKND</sequence>
<evidence type="ECO:0000256" key="8">
    <source>
        <dbReference type="ARBA" id="ARBA00022989"/>
    </source>
</evidence>
<evidence type="ECO:0000256" key="10">
    <source>
        <dbReference type="RuleBase" id="RU363110"/>
    </source>
</evidence>
<dbReference type="GO" id="GO:0006487">
    <property type="term" value="P:protein N-linked glycosylation"/>
    <property type="evidence" value="ECO:0007669"/>
    <property type="project" value="TreeGrafter"/>
</dbReference>
<dbReference type="EC" id="2.4.1.-" evidence="10"/>
<evidence type="ECO:0000256" key="2">
    <source>
        <dbReference type="ARBA" id="ARBA00004922"/>
    </source>
</evidence>
<dbReference type="PANTHER" id="PTHR12413:SF2">
    <property type="entry name" value="DOLICHYL PYROPHOSPHATE GLC1MAN9GLCNAC2 ALPHA-1,3-GLUCOSYLTRANSFERASE-RELATED"/>
    <property type="match status" value="1"/>
</dbReference>
<dbReference type="OrthoDB" id="1689333at2759"/>
<keyword evidence="6 10" id="KW-0812">Transmembrane</keyword>
<dbReference type="Pfam" id="PF03155">
    <property type="entry name" value="Alg6_Alg8"/>
    <property type="match status" value="1"/>
</dbReference>
<keyword evidence="4 10" id="KW-0328">Glycosyltransferase</keyword>
<dbReference type="Proteomes" id="UP000267029">
    <property type="component" value="Unassembled WGS sequence"/>
</dbReference>
<dbReference type="UniPathway" id="UPA00378"/>
<protein>
    <recommendedName>
        <fullName evidence="10">Alpha-1,3-glucosyltransferase</fullName>
        <ecNumber evidence="10">2.4.1.-</ecNumber>
    </recommendedName>
</protein>
<proteinExistence type="inferred from homology"/>
<keyword evidence="7 10" id="KW-0256">Endoplasmic reticulum</keyword>
<feature type="transmembrane region" description="Helical" evidence="10">
    <location>
        <begin position="148"/>
        <end position="171"/>
    </location>
</feature>
<feature type="transmembrane region" description="Helical" evidence="10">
    <location>
        <begin position="20"/>
        <end position="37"/>
    </location>
</feature>
<comment type="caution">
    <text evidence="10">Lacks conserved residue(s) required for the propagation of feature annotation.</text>
</comment>
<reference evidence="11 12" key="1">
    <citation type="submission" date="2018-10" db="EMBL/GenBank/DDBJ databases">
        <authorList>
            <consortium name="Pathogen Informatics"/>
        </authorList>
    </citation>
    <scope>NUCLEOTIDE SEQUENCE [LARGE SCALE GENOMIC DNA]</scope>
</reference>
<comment type="similarity">
    <text evidence="3 10">Belongs to the ALG6/ALG8 glucosyltransferase family.</text>
</comment>
<feature type="transmembrane region" description="Helical" evidence="10">
    <location>
        <begin position="119"/>
        <end position="136"/>
    </location>
</feature>
<dbReference type="EMBL" id="UXSR01005630">
    <property type="protein sequence ID" value="VDD83056.1"/>
    <property type="molecule type" value="Genomic_DNA"/>
</dbReference>
<evidence type="ECO:0000256" key="3">
    <source>
        <dbReference type="ARBA" id="ARBA00008715"/>
    </source>
</evidence>
<dbReference type="STRING" id="53468.A0A0R3UMS2"/>
<keyword evidence="8 10" id="KW-1133">Transmembrane helix</keyword>
<evidence type="ECO:0000256" key="5">
    <source>
        <dbReference type="ARBA" id="ARBA00022679"/>
    </source>
</evidence>
<evidence type="ECO:0000256" key="9">
    <source>
        <dbReference type="ARBA" id="ARBA00023136"/>
    </source>
</evidence>
<reference evidence="13" key="2">
    <citation type="submission" date="2019-11" db="UniProtKB">
        <authorList>
            <consortium name="WormBaseParasite"/>
        </authorList>
    </citation>
    <scope>IDENTIFICATION</scope>
</reference>
<evidence type="ECO:0000256" key="7">
    <source>
        <dbReference type="ARBA" id="ARBA00022824"/>
    </source>
</evidence>
<keyword evidence="9 10" id="KW-0472">Membrane</keyword>
<name>A0A0R3UMS2_MESCO</name>
<accession>A0A0R3UMS2</accession>
<feature type="transmembrane region" description="Helical" evidence="10">
    <location>
        <begin position="75"/>
        <end position="91"/>
    </location>
</feature>
<evidence type="ECO:0000256" key="1">
    <source>
        <dbReference type="ARBA" id="ARBA00004477"/>
    </source>
</evidence>
<comment type="subcellular location">
    <subcellularLocation>
        <location evidence="1 10">Endoplasmic reticulum membrane</location>
        <topology evidence="1 10">Multi-pass membrane protein</topology>
    </subcellularLocation>
</comment>
<comment type="pathway">
    <text evidence="2 10">Protein modification; protein glycosylation.</text>
</comment>
<dbReference type="WBParaSite" id="MCU_007642-RA">
    <property type="protein sequence ID" value="MCU_007642-RA"/>
    <property type="gene ID" value="MCU_007642"/>
</dbReference>
<evidence type="ECO:0000313" key="13">
    <source>
        <dbReference type="WBParaSite" id="MCU_007642-RA"/>
    </source>
</evidence>
<gene>
    <name evidence="11" type="ORF">MCOS_LOCUS9059</name>
</gene>
<feature type="transmembrane region" description="Helical" evidence="10">
    <location>
        <begin position="186"/>
        <end position="210"/>
    </location>
</feature>
<evidence type="ECO:0000313" key="12">
    <source>
        <dbReference type="Proteomes" id="UP000267029"/>
    </source>
</evidence>
<dbReference type="AlphaFoldDB" id="A0A0R3UMS2"/>
<evidence type="ECO:0000256" key="4">
    <source>
        <dbReference type="ARBA" id="ARBA00022676"/>
    </source>
</evidence>
<organism evidence="11 12">
    <name type="scientific">Mesocestoides corti</name>
    <name type="common">Flatworm</name>
    <dbReference type="NCBI Taxonomy" id="53468"/>
    <lineage>
        <taxon>Eukaryota</taxon>
        <taxon>Metazoa</taxon>
        <taxon>Spiralia</taxon>
        <taxon>Lophotrochozoa</taxon>
        <taxon>Platyhelminthes</taxon>
        <taxon>Cestoda</taxon>
        <taxon>Eucestoda</taxon>
        <taxon>Cyclophyllidea</taxon>
        <taxon>Mesocestoididae</taxon>
        <taxon>Mesocestoides</taxon>
    </lineage>
</organism>
<feature type="transmembrane region" description="Helical" evidence="10">
    <location>
        <begin position="49"/>
        <end position="69"/>
    </location>
</feature>
<dbReference type="PANTHER" id="PTHR12413">
    <property type="entry name" value="DOLICHYL GLYCOSYLTRANSFERASE"/>
    <property type="match status" value="1"/>
</dbReference>
<dbReference type="InterPro" id="IPR004856">
    <property type="entry name" value="Glyco_trans_ALG6/ALG8"/>
</dbReference>